<dbReference type="Pfam" id="PF00294">
    <property type="entry name" value="PfkB"/>
    <property type="match status" value="1"/>
</dbReference>
<comment type="catalytic activity">
    <reaction evidence="13">
        <text>D-ribose + ATP = D-ribose 5-phosphate + ADP + H(+)</text>
        <dbReference type="Rhea" id="RHEA:13697"/>
        <dbReference type="ChEBI" id="CHEBI:15378"/>
        <dbReference type="ChEBI" id="CHEBI:30616"/>
        <dbReference type="ChEBI" id="CHEBI:47013"/>
        <dbReference type="ChEBI" id="CHEBI:78346"/>
        <dbReference type="ChEBI" id="CHEBI:456216"/>
        <dbReference type="EC" id="2.7.1.15"/>
    </reaction>
</comment>
<evidence type="ECO:0000256" key="6">
    <source>
        <dbReference type="ARBA" id="ARBA00022723"/>
    </source>
</evidence>
<evidence type="ECO:0000256" key="13">
    <source>
        <dbReference type="HAMAP-Rule" id="MF_01987"/>
    </source>
</evidence>
<feature type="binding site" evidence="13">
    <location>
        <position position="296"/>
    </location>
    <ligand>
        <name>K(+)</name>
        <dbReference type="ChEBI" id="CHEBI:29103"/>
    </ligand>
</feature>
<evidence type="ECO:0000256" key="4">
    <source>
        <dbReference type="ARBA" id="ARBA00022490"/>
    </source>
</evidence>
<dbReference type="PANTHER" id="PTHR10584:SF166">
    <property type="entry name" value="RIBOKINASE"/>
    <property type="match status" value="1"/>
</dbReference>
<feature type="binding site" evidence="13">
    <location>
        <begin position="256"/>
        <end position="257"/>
    </location>
    <ligand>
        <name>ATP</name>
        <dbReference type="ChEBI" id="CHEBI:30616"/>
    </ligand>
</feature>
<feature type="domain" description="Carbohydrate kinase PfkB" evidence="14">
    <location>
        <begin position="3"/>
        <end position="298"/>
    </location>
</feature>
<dbReference type="PROSITE" id="PS00584">
    <property type="entry name" value="PFKB_KINASES_2"/>
    <property type="match status" value="1"/>
</dbReference>
<keyword evidence="9 13" id="KW-0067">ATP-binding</keyword>
<accession>A0A2S5KVF5</accession>
<dbReference type="InterPro" id="IPR002139">
    <property type="entry name" value="Ribo/fructo_kinase"/>
</dbReference>
<dbReference type="InterPro" id="IPR002173">
    <property type="entry name" value="Carboh/pur_kinase_PfkB_CS"/>
</dbReference>
<feature type="binding site" evidence="13">
    <location>
        <position position="290"/>
    </location>
    <ligand>
        <name>K(+)</name>
        <dbReference type="ChEBI" id="CHEBI:29103"/>
    </ligand>
</feature>
<dbReference type="AlphaFoldDB" id="A0A2S5KVF5"/>
<comment type="caution">
    <text evidence="15">The sequence shown here is derived from an EMBL/GenBank/DDBJ whole genome shotgun (WGS) entry which is preliminary data.</text>
</comment>
<evidence type="ECO:0000256" key="9">
    <source>
        <dbReference type="ARBA" id="ARBA00022840"/>
    </source>
</evidence>
<comment type="similarity">
    <text evidence="13">Belongs to the carbohydrate kinase PfkB family. Ribokinase subfamily.</text>
</comment>
<keyword evidence="8 13" id="KW-0418">Kinase</keyword>
<evidence type="ECO:0000256" key="1">
    <source>
        <dbReference type="ARBA" id="ARBA00005380"/>
    </source>
</evidence>
<dbReference type="InterPro" id="IPR011877">
    <property type="entry name" value="Ribokinase"/>
</dbReference>
<proteinExistence type="inferred from homology"/>
<dbReference type="SUPFAM" id="SSF53613">
    <property type="entry name" value="Ribokinase-like"/>
    <property type="match status" value="1"/>
</dbReference>
<feature type="binding site" evidence="13">
    <location>
        <begin position="221"/>
        <end position="226"/>
    </location>
    <ligand>
        <name>ATP</name>
        <dbReference type="ChEBI" id="CHEBI:30616"/>
    </ligand>
</feature>
<dbReference type="NCBIfam" id="NF008353">
    <property type="entry name" value="PRK11142.1"/>
    <property type="match status" value="1"/>
</dbReference>
<comment type="similarity">
    <text evidence="1">Belongs to the carbohydrate kinase pfkB family.</text>
</comment>
<dbReference type="GO" id="GO:0019303">
    <property type="term" value="P:D-ribose catabolic process"/>
    <property type="evidence" value="ECO:0007669"/>
    <property type="project" value="UniProtKB-UniRule"/>
</dbReference>
<dbReference type="UniPathway" id="UPA00916">
    <property type="reaction ID" value="UER00889"/>
</dbReference>
<comment type="cofactor">
    <cofactor evidence="13">
        <name>Mg(2+)</name>
        <dbReference type="ChEBI" id="CHEBI:18420"/>
    </cofactor>
    <text evidence="13">Requires a divalent cation, most likely magnesium in vivo, as an electrophilic catalyst to aid phosphoryl group transfer. It is the chelate of the metal and the nucleotide that is the actual substrate.</text>
</comment>
<feature type="binding site" evidence="13">
    <location>
        <position position="141"/>
    </location>
    <ligand>
        <name>substrate</name>
    </ligand>
</feature>
<comment type="pathway">
    <text evidence="13">Carbohydrate metabolism; D-ribose degradation; D-ribose 5-phosphate from beta-D-ribopyranose: step 2/2.</text>
</comment>
<feature type="binding site" evidence="13">
    <location>
        <position position="281"/>
    </location>
    <ligand>
        <name>ATP</name>
        <dbReference type="ChEBI" id="CHEBI:30616"/>
    </ligand>
</feature>
<gene>
    <name evidence="13" type="primary">rbsK</name>
    <name evidence="15" type="ORF">C4K68_03745</name>
</gene>
<dbReference type="EMBL" id="PRLP01000012">
    <property type="protein sequence ID" value="PPC78632.1"/>
    <property type="molecule type" value="Genomic_DNA"/>
</dbReference>
<keyword evidence="12 13" id="KW-0119">Carbohydrate metabolism</keyword>
<feature type="binding site" evidence="13">
    <location>
        <position position="257"/>
    </location>
    <ligand>
        <name>substrate</name>
    </ligand>
</feature>
<evidence type="ECO:0000259" key="14">
    <source>
        <dbReference type="Pfam" id="PF00294"/>
    </source>
</evidence>
<dbReference type="Proteomes" id="UP000238196">
    <property type="component" value="Unassembled WGS sequence"/>
</dbReference>
<evidence type="ECO:0000256" key="10">
    <source>
        <dbReference type="ARBA" id="ARBA00022842"/>
    </source>
</evidence>
<dbReference type="HAMAP" id="MF_01987">
    <property type="entry name" value="Ribokinase"/>
    <property type="match status" value="1"/>
</dbReference>
<evidence type="ECO:0000313" key="16">
    <source>
        <dbReference type="Proteomes" id="UP000238196"/>
    </source>
</evidence>
<keyword evidence="6 13" id="KW-0479">Metal-binding</keyword>
<dbReference type="GO" id="GO:0004747">
    <property type="term" value="F:ribokinase activity"/>
    <property type="evidence" value="ECO:0007669"/>
    <property type="project" value="UniProtKB-UniRule"/>
</dbReference>
<dbReference type="Gene3D" id="3.40.1190.20">
    <property type="match status" value="1"/>
</dbReference>
<dbReference type="GO" id="GO:0046872">
    <property type="term" value="F:metal ion binding"/>
    <property type="evidence" value="ECO:0007669"/>
    <property type="project" value="UniProtKB-KW"/>
</dbReference>
<keyword evidence="10 13" id="KW-0460">Magnesium</keyword>
<keyword evidence="7 13" id="KW-0547">Nucleotide-binding</keyword>
<dbReference type="PRINTS" id="PR00990">
    <property type="entry name" value="RIBOKINASE"/>
</dbReference>
<dbReference type="CDD" id="cd01174">
    <property type="entry name" value="ribokinase"/>
    <property type="match status" value="1"/>
</dbReference>
<comment type="subcellular location">
    <subcellularLocation>
        <location evidence="13">Cytoplasm</location>
    </subcellularLocation>
</comment>
<dbReference type="FunFam" id="3.40.1190.20:FF:000012">
    <property type="entry name" value="Ribokinase"/>
    <property type="match status" value="1"/>
</dbReference>
<evidence type="ECO:0000256" key="2">
    <source>
        <dbReference type="ARBA" id="ARBA00012035"/>
    </source>
</evidence>
<keyword evidence="11 13" id="KW-0630">Potassium</keyword>
<evidence type="ECO:0000256" key="3">
    <source>
        <dbReference type="ARBA" id="ARBA00016943"/>
    </source>
</evidence>
<dbReference type="PANTHER" id="PTHR10584">
    <property type="entry name" value="SUGAR KINASE"/>
    <property type="match status" value="1"/>
</dbReference>
<feature type="binding site" evidence="13">
    <location>
        <position position="251"/>
    </location>
    <ligand>
        <name>K(+)</name>
        <dbReference type="ChEBI" id="CHEBI:29103"/>
    </ligand>
</feature>
<evidence type="ECO:0000256" key="7">
    <source>
        <dbReference type="ARBA" id="ARBA00022741"/>
    </source>
</evidence>
<feature type="binding site" evidence="13">
    <location>
        <position position="287"/>
    </location>
    <ligand>
        <name>K(+)</name>
        <dbReference type="ChEBI" id="CHEBI:29103"/>
    </ligand>
</feature>
<evidence type="ECO:0000256" key="8">
    <source>
        <dbReference type="ARBA" id="ARBA00022777"/>
    </source>
</evidence>
<dbReference type="GO" id="GO:0005829">
    <property type="term" value="C:cytosol"/>
    <property type="evidence" value="ECO:0007669"/>
    <property type="project" value="TreeGrafter"/>
</dbReference>
<comment type="activity regulation">
    <text evidence="13">Activated by a monovalent cation that binds near, but not in, the active site. The most likely occupant of the site in vivo is potassium. Ion binding induces a conformational change that may alter substrate affinity.</text>
</comment>
<dbReference type="NCBIfam" id="TIGR02152">
    <property type="entry name" value="D_ribokin_bact"/>
    <property type="match status" value="1"/>
</dbReference>
<evidence type="ECO:0000313" key="15">
    <source>
        <dbReference type="EMBL" id="PPC78632.1"/>
    </source>
</evidence>
<organism evidence="15 16">
    <name type="scientific">Proteobacteria bacterium 228</name>
    <dbReference type="NCBI Taxonomy" id="2083153"/>
    <lineage>
        <taxon>Bacteria</taxon>
        <taxon>Pseudomonadati</taxon>
        <taxon>Pseudomonadota</taxon>
    </lineage>
</organism>
<protein>
    <recommendedName>
        <fullName evidence="3 13">Ribokinase</fullName>
        <shortName evidence="13">RK</shortName>
        <ecNumber evidence="2 13">2.7.1.15</ecNumber>
    </recommendedName>
</protein>
<comment type="subunit">
    <text evidence="13">Homodimer.</text>
</comment>
<dbReference type="InterPro" id="IPR011611">
    <property type="entry name" value="PfkB_dom"/>
</dbReference>
<comment type="function">
    <text evidence="13">Catalyzes the phosphorylation of ribose at O-5 in a reaction requiring ATP and magnesium. The resulting D-ribose-5-phosphate can then be used either for sythesis of nucleotides, histidine, and tryptophan, or as a component of the pentose phosphate pathway.</text>
</comment>
<sequence length="310" mass="32022">MSQSLVVLGSVNADHILQVEHFPRPGETIRGRGYQVVAGGKGANQAVAAARLGGNVSFIACVGNDDTGRSMREAFAQDGMNIDGVMVESDLPTGIAIIYINAEGENCIGLSEEANGRLSAERIEPHLPMIKQAGALLMQLETPLDGCILAARTAREAGVRVVLNPAPARSLPAELLSQVDMITPNETEAEVLTGIAVRDQASAAEAAASLHALGISTVVITLGSQGAYISQRSDAGTDGAVITGFKVQAVDTTAAGDTFNAGLLVALLEGKSMQEAVPFAHAAAAISVTRLGAQTSIPRRAEVDSFLQAQ</sequence>
<feature type="binding site" evidence="13">
    <location>
        <position position="185"/>
    </location>
    <ligand>
        <name>ATP</name>
        <dbReference type="ChEBI" id="CHEBI:30616"/>
    </ligand>
</feature>
<feature type="binding site" evidence="13">
    <location>
        <begin position="12"/>
        <end position="14"/>
    </location>
    <ligand>
        <name>substrate</name>
    </ligand>
</feature>
<dbReference type="InterPro" id="IPR029056">
    <property type="entry name" value="Ribokinase-like"/>
</dbReference>
<evidence type="ECO:0000256" key="11">
    <source>
        <dbReference type="ARBA" id="ARBA00022958"/>
    </source>
</evidence>
<keyword evidence="5 13" id="KW-0808">Transferase</keyword>
<feature type="binding site" evidence="13">
    <location>
        <position position="253"/>
    </location>
    <ligand>
        <name>K(+)</name>
        <dbReference type="ChEBI" id="CHEBI:29103"/>
    </ligand>
</feature>
<evidence type="ECO:0000256" key="5">
    <source>
        <dbReference type="ARBA" id="ARBA00022679"/>
    </source>
</evidence>
<feature type="binding site" evidence="13">
    <location>
        <position position="292"/>
    </location>
    <ligand>
        <name>K(+)</name>
        <dbReference type="ChEBI" id="CHEBI:29103"/>
    </ligand>
</feature>
<name>A0A2S5KVF5_9PROT</name>
<evidence type="ECO:0000256" key="12">
    <source>
        <dbReference type="ARBA" id="ARBA00023277"/>
    </source>
</evidence>
<keyword evidence="4 13" id="KW-0963">Cytoplasm</keyword>
<feature type="binding site" evidence="13">
    <location>
        <begin position="40"/>
        <end position="44"/>
    </location>
    <ligand>
        <name>substrate</name>
    </ligand>
</feature>
<reference evidence="15 16" key="1">
    <citation type="submission" date="2018-02" db="EMBL/GenBank/DDBJ databases">
        <title>novel marine gammaproteobacteria from coastal saline agro ecosystem.</title>
        <authorList>
            <person name="Krishnan R."/>
            <person name="Ramesh Kumar N."/>
        </authorList>
    </citation>
    <scope>NUCLEOTIDE SEQUENCE [LARGE SCALE GENOMIC DNA]</scope>
    <source>
        <strain evidence="15 16">228</strain>
    </source>
</reference>
<dbReference type="GO" id="GO:0005524">
    <property type="term" value="F:ATP binding"/>
    <property type="evidence" value="ECO:0007669"/>
    <property type="project" value="UniProtKB-UniRule"/>
</dbReference>
<feature type="active site" description="Proton acceptor" evidence="13">
    <location>
        <position position="257"/>
    </location>
</feature>
<dbReference type="OrthoDB" id="9776822at2"/>
<dbReference type="EC" id="2.7.1.15" evidence="2 13"/>
<comment type="caution">
    <text evidence="13">Lacks conserved residue(s) required for the propagation of feature annotation.</text>
</comment>